<accession>A0A9E6PM88</accession>
<dbReference type="EMBL" id="CP077093">
    <property type="protein sequence ID" value="QXI29045.1"/>
    <property type="molecule type" value="Genomic_DNA"/>
</dbReference>
<dbReference type="AlphaFoldDB" id="A0A9E6PM88"/>
<dbReference type="InterPro" id="IPR029052">
    <property type="entry name" value="Metallo-depent_PP-like"/>
</dbReference>
<protein>
    <submittedName>
        <fullName evidence="6">3',5'-cyclic-AMP phosphodiesterase</fullName>
        <ecNumber evidence="6">3.1.4.53</ecNumber>
    </submittedName>
</protein>
<keyword evidence="2 6" id="KW-0378">Hydrolase</keyword>
<dbReference type="SUPFAM" id="SSF56300">
    <property type="entry name" value="Metallo-dependent phosphatases"/>
    <property type="match status" value="1"/>
</dbReference>
<dbReference type="Pfam" id="PF00149">
    <property type="entry name" value="Metallophos"/>
    <property type="match status" value="1"/>
</dbReference>
<name>A0A9E6PM88_9PSED</name>
<dbReference type="GO" id="GO:0046872">
    <property type="term" value="F:metal ion binding"/>
    <property type="evidence" value="ECO:0007669"/>
    <property type="project" value="UniProtKB-KW"/>
</dbReference>
<keyword evidence="7" id="KW-1185">Reference proteome</keyword>
<proteinExistence type="inferred from homology"/>
<evidence type="ECO:0000256" key="2">
    <source>
        <dbReference type="ARBA" id="ARBA00022801"/>
    </source>
</evidence>
<dbReference type="CDD" id="cd07402">
    <property type="entry name" value="MPP_GpdQ"/>
    <property type="match status" value="1"/>
</dbReference>
<reference evidence="6 7" key="1">
    <citation type="journal article" date="2020" name="Microorganisms">
        <title>Reliable Identification of Environmental Pseudomonas Isolates Using the rpoD Gene.</title>
        <authorList>
            <consortium name="The Broad Institute Genome Sequencing Platform"/>
            <person name="Girard L."/>
            <person name="Lood C."/>
            <person name="Rokni-Zadeh H."/>
            <person name="van Noort V."/>
            <person name="Lavigne R."/>
            <person name="De Mot R."/>
        </authorList>
    </citation>
    <scope>NUCLEOTIDE SEQUENCE [LARGE SCALE GENOMIC DNA]</scope>
    <source>
        <strain evidence="6 7">RW8P3</strain>
    </source>
</reference>
<gene>
    <name evidence="6" type="primary">cpdA</name>
    <name evidence="6" type="ORF">HU752_003500</name>
</gene>
<dbReference type="PANTHER" id="PTHR42988:SF2">
    <property type="entry name" value="CYCLIC NUCLEOTIDE PHOSPHODIESTERASE CBUA0032-RELATED"/>
    <property type="match status" value="1"/>
</dbReference>
<evidence type="ECO:0000256" key="3">
    <source>
        <dbReference type="ARBA" id="ARBA00023004"/>
    </source>
</evidence>
<dbReference type="InterPro" id="IPR050884">
    <property type="entry name" value="CNP_phosphodiesterase-III"/>
</dbReference>
<evidence type="ECO:0000259" key="5">
    <source>
        <dbReference type="Pfam" id="PF00149"/>
    </source>
</evidence>
<dbReference type="EC" id="3.1.4.53" evidence="6"/>
<dbReference type="Proteomes" id="UP000634530">
    <property type="component" value="Chromosome"/>
</dbReference>
<dbReference type="InterPro" id="IPR004843">
    <property type="entry name" value="Calcineurin-like_PHP"/>
</dbReference>
<sequence>MSSVATQSTTTDSVLLVQLSDSHLFAETDGTLLGMNTRDSLQRVIDCVLAEQPRIDLVLASGDLSQDGTLESYQCFRQMSGRISAPARWFPGNHDELREMAEAAAGSDLLEPVVDIGNWRVILLDSAVPGSVPGFLQDEQLQLLERALGEAPERHHLVCFHHHPVSIQCAWMEPIGLRNPQALFAVLERFPQARALLWGHIHQEFDRQHEGLRLLASPSTCIQFAPGSEDFKLDDKAPGYRWLRLHPDGRLETGVSRVQGFESTVDLGGTGY</sequence>
<keyword evidence="3" id="KW-0408">Iron</keyword>
<keyword evidence="1" id="KW-0479">Metal-binding</keyword>
<organism evidence="6 7">
    <name type="scientific">Pseudomonas vanderleydeniana</name>
    <dbReference type="NCBI Taxonomy" id="2745495"/>
    <lineage>
        <taxon>Bacteria</taxon>
        <taxon>Pseudomonadati</taxon>
        <taxon>Pseudomonadota</taxon>
        <taxon>Gammaproteobacteria</taxon>
        <taxon>Pseudomonadales</taxon>
        <taxon>Pseudomonadaceae</taxon>
        <taxon>Pseudomonas</taxon>
    </lineage>
</organism>
<dbReference type="InterPro" id="IPR026575">
    <property type="entry name" value="GpdQ/CpdA-like"/>
</dbReference>
<dbReference type="RefSeq" id="WP_186683330.1">
    <property type="nucleotide sequence ID" value="NZ_CP077093.1"/>
</dbReference>
<comment type="similarity">
    <text evidence="4">Belongs to the cyclic nucleotide phosphodiesterase class-III family.</text>
</comment>
<evidence type="ECO:0000256" key="4">
    <source>
        <dbReference type="ARBA" id="ARBA00025742"/>
    </source>
</evidence>
<dbReference type="GO" id="GO:0004115">
    <property type="term" value="F:3',5'-cyclic-AMP phosphodiesterase activity"/>
    <property type="evidence" value="ECO:0007669"/>
    <property type="project" value="UniProtKB-EC"/>
</dbReference>
<evidence type="ECO:0000256" key="1">
    <source>
        <dbReference type="ARBA" id="ARBA00022723"/>
    </source>
</evidence>
<dbReference type="Gene3D" id="3.60.21.10">
    <property type="match status" value="1"/>
</dbReference>
<evidence type="ECO:0000313" key="7">
    <source>
        <dbReference type="Proteomes" id="UP000634530"/>
    </source>
</evidence>
<dbReference type="KEGG" id="pvw:HU752_003500"/>
<feature type="domain" description="Calcineurin-like phosphoesterase" evidence="5">
    <location>
        <begin position="17"/>
        <end position="203"/>
    </location>
</feature>
<evidence type="ECO:0000313" key="6">
    <source>
        <dbReference type="EMBL" id="QXI29045.1"/>
    </source>
</evidence>
<dbReference type="NCBIfam" id="NF008359">
    <property type="entry name" value="PRK11148.1"/>
    <property type="match status" value="1"/>
</dbReference>
<reference evidence="6 7" key="2">
    <citation type="journal article" date="2021" name="Microorganisms">
        <title>The Ever-Expanding Pseudomonas Genus: Description of 43 New Species and Partition of the Pseudomonas putida Group.</title>
        <authorList>
            <person name="Girard L."/>
            <person name="Lood C."/>
            <person name="Hofte M."/>
            <person name="Vandamme P."/>
            <person name="Rokni-Zadeh H."/>
            <person name="van Noort V."/>
            <person name="Lavigne R."/>
            <person name="De Mot R."/>
        </authorList>
    </citation>
    <scope>NUCLEOTIDE SEQUENCE [LARGE SCALE GENOMIC DNA]</scope>
    <source>
        <strain evidence="6 7">RW8P3</strain>
    </source>
</reference>
<dbReference type="PANTHER" id="PTHR42988">
    <property type="entry name" value="PHOSPHOHYDROLASE"/>
    <property type="match status" value="1"/>
</dbReference>